<keyword evidence="5" id="KW-0406">Ion transport</keyword>
<feature type="domain" description="Ion transport" evidence="10">
    <location>
        <begin position="12"/>
        <end position="73"/>
    </location>
</feature>
<dbReference type="PANTHER" id="PTHR10117">
    <property type="entry name" value="TRANSIENT RECEPTOR POTENTIAL CHANNEL"/>
    <property type="match status" value="1"/>
</dbReference>
<keyword evidence="2" id="KW-0813">Transport</keyword>
<evidence type="ECO:0000256" key="3">
    <source>
        <dbReference type="ARBA" id="ARBA00022692"/>
    </source>
</evidence>
<dbReference type="GO" id="GO:0015279">
    <property type="term" value="F:store-operated calcium channel activity"/>
    <property type="evidence" value="ECO:0007669"/>
    <property type="project" value="TreeGrafter"/>
</dbReference>
<evidence type="ECO:0000313" key="11">
    <source>
        <dbReference type="EMBL" id="CAB0033958.1"/>
    </source>
</evidence>
<dbReference type="EMBL" id="CADCXV010000729">
    <property type="protein sequence ID" value="CAB0033958.1"/>
    <property type="molecule type" value="Genomic_DNA"/>
</dbReference>
<accession>A0A6H5I9W4</accession>
<keyword evidence="6 9" id="KW-0472">Membrane</keyword>
<comment type="subcellular location">
    <subcellularLocation>
        <location evidence="1">Membrane</location>
        <topology evidence="1">Multi-pass membrane protein</topology>
    </subcellularLocation>
</comment>
<dbReference type="GO" id="GO:0034703">
    <property type="term" value="C:cation channel complex"/>
    <property type="evidence" value="ECO:0007669"/>
    <property type="project" value="TreeGrafter"/>
</dbReference>
<feature type="region of interest" description="Disordered" evidence="8">
    <location>
        <begin position="207"/>
        <end position="235"/>
    </location>
</feature>
<evidence type="ECO:0000256" key="2">
    <source>
        <dbReference type="ARBA" id="ARBA00022448"/>
    </source>
</evidence>
<evidence type="ECO:0000256" key="4">
    <source>
        <dbReference type="ARBA" id="ARBA00022989"/>
    </source>
</evidence>
<keyword evidence="3 9" id="KW-0812">Transmembrane</keyword>
<keyword evidence="4 9" id="KW-1133">Transmembrane helix</keyword>
<dbReference type="Pfam" id="PF00520">
    <property type="entry name" value="Ion_trans"/>
    <property type="match status" value="2"/>
</dbReference>
<reference evidence="11 12" key="1">
    <citation type="submission" date="2020-02" db="EMBL/GenBank/DDBJ databases">
        <authorList>
            <person name="Ferguson B K."/>
        </authorList>
    </citation>
    <scope>NUCLEOTIDE SEQUENCE [LARGE SCALE GENOMIC DNA]</scope>
</reference>
<evidence type="ECO:0000259" key="10">
    <source>
        <dbReference type="Pfam" id="PF00520"/>
    </source>
</evidence>
<sequence length="448" mass="51170">MWPHHAIELLFFAIFGQTTHENFKVVHRDKQEYWTTAFFKLAFGIYMLVSVVVLINLLIAMMSDTYQRIQAQSDIEWKYGLSKLIRNMHRTTTAPSPLNLVTSWVTYLYKTCKKRRHKKERPSLANMMGIGRHRSGHQLSPRSKMGAKWLSRVKKTHSQVAHKDSVTLSIMHLSPLGSQLSFGNATRIETICDWDVVRRKYRELHGDDSAAAGSGDNKGSSEAGEKSAGQANGGETELLAVEDTTTASIITFSIYMLVTVIVLINLLIAMMSDTYQTIQAQSDTEWKYGLSKLIRNMQKTTMEPSPLNLITSWTGYLHKSCKTRRETKKRMSVMNGFIARRLPKSPFSQVYAPTPTKYPRRGTASVCRCYSRVLWARSCRSATCPPSTTSWTGTWCDASIELASAEPWRNPRPRRRTILIIIRPRERAFNGYNTKKTIRYICFLTQFV</sequence>
<feature type="transmembrane region" description="Helical" evidence="9">
    <location>
        <begin position="37"/>
        <end position="59"/>
    </location>
</feature>
<evidence type="ECO:0000313" key="12">
    <source>
        <dbReference type="Proteomes" id="UP000479190"/>
    </source>
</evidence>
<organism evidence="11 12">
    <name type="scientific">Trichogramma brassicae</name>
    <dbReference type="NCBI Taxonomy" id="86971"/>
    <lineage>
        <taxon>Eukaryota</taxon>
        <taxon>Metazoa</taxon>
        <taxon>Ecdysozoa</taxon>
        <taxon>Arthropoda</taxon>
        <taxon>Hexapoda</taxon>
        <taxon>Insecta</taxon>
        <taxon>Pterygota</taxon>
        <taxon>Neoptera</taxon>
        <taxon>Endopterygota</taxon>
        <taxon>Hymenoptera</taxon>
        <taxon>Apocrita</taxon>
        <taxon>Proctotrupomorpha</taxon>
        <taxon>Chalcidoidea</taxon>
        <taxon>Trichogrammatidae</taxon>
        <taxon>Trichogramma</taxon>
    </lineage>
</organism>
<evidence type="ECO:0000256" key="5">
    <source>
        <dbReference type="ARBA" id="ARBA00023065"/>
    </source>
</evidence>
<keyword evidence="7" id="KW-0407">Ion channel</keyword>
<evidence type="ECO:0000256" key="8">
    <source>
        <dbReference type="SAM" id="MobiDB-lite"/>
    </source>
</evidence>
<dbReference type="PANTHER" id="PTHR10117:SF54">
    <property type="entry name" value="TRANSIENT RECEPTOR POTENTIAL-GAMMA PROTEIN"/>
    <property type="match status" value="1"/>
</dbReference>
<keyword evidence="12" id="KW-1185">Reference proteome</keyword>
<gene>
    <name evidence="11" type="ORF">TBRA_LOCUS5856</name>
</gene>
<dbReference type="OrthoDB" id="195446at2759"/>
<dbReference type="GO" id="GO:0005886">
    <property type="term" value="C:plasma membrane"/>
    <property type="evidence" value="ECO:0007669"/>
    <property type="project" value="TreeGrafter"/>
</dbReference>
<proteinExistence type="predicted"/>
<dbReference type="InterPro" id="IPR005821">
    <property type="entry name" value="Ion_trans_dom"/>
</dbReference>
<protein>
    <recommendedName>
        <fullName evidence="10">Ion transport domain-containing protein</fullName>
    </recommendedName>
</protein>
<dbReference type="GO" id="GO:0070679">
    <property type="term" value="F:inositol 1,4,5 trisphosphate binding"/>
    <property type="evidence" value="ECO:0007669"/>
    <property type="project" value="TreeGrafter"/>
</dbReference>
<dbReference type="PRINTS" id="PR01097">
    <property type="entry name" value="TRNSRECEPTRP"/>
</dbReference>
<dbReference type="Proteomes" id="UP000479190">
    <property type="component" value="Unassembled WGS sequence"/>
</dbReference>
<evidence type="ECO:0000256" key="6">
    <source>
        <dbReference type="ARBA" id="ARBA00023136"/>
    </source>
</evidence>
<feature type="transmembrane region" description="Helical" evidence="9">
    <location>
        <begin position="249"/>
        <end position="271"/>
    </location>
</feature>
<dbReference type="AlphaFoldDB" id="A0A6H5I9W4"/>
<dbReference type="GO" id="GO:0051480">
    <property type="term" value="P:regulation of cytosolic calcium ion concentration"/>
    <property type="evidence" value="ECO:0007669"/>
    <property type="project" value="TreeGrafter"/>
</dbReference>
<evidence type="ECO:0000256" key="1">
    <source>
        <dbReference type="ARBA" id="ARBA00004141"/>
    </source>
</evidence>
<dbReference type="InterPro" id="IPR002153">
    <property type="entry name" value="TRPC_channel"/>
</dbReference>
<evidence type="ECO:0000256" key="7">
    <source>
        <dbReference type="ARBA" id="ARBA00023303"/>
    </source>
</evidence>
<feature type="domain" description="Ion transport" evidence="10">
    <location>
        <begin position="245"/>
        <end position="282"/>
    </location>
</feature>
<evidence type="ECO:0000256" key="9">
    <source>
        <dbReference type="SAM" id="Phobius"/>
    </source>
</evidence>
<name>A0A6H5I9W4_9HYME</name>